<name>A0A834GTR1_RHOSS</name>
<evidence type="ECO:0000313" key="2">
    <source>
        <dbReference type="Proteomes" id="UP000626092"/>
    </source>
</evidence>
<gene>
    <name evidence="1" type="ORF">RHSIM_Rhsim06G0208600</name>
</gene>
<dbReference type="EMBL" id="WJXA01000006">
    <property type="protein sequence ID" value="KAF7142134.1"/>
    <property type="molecule type" value="Genomic_DNA"/>
</dbReference>
<accession>A0A834GTR1</accession>
<evidence type="ECO:0000313" key="1">
    <source>
        <dbReference type="EMBL" id="KAF7142134.1"/>
    </source>
</evidence>
<proteinExistence type="predicted"/>
<dbReference type="Proteomes" id="UP000626092">
    <property type="component" value="Unassembled WGS sequence"/>
</dbReference>
<sequence length="109" mass="12197">MEDSLMDNHKARIQRGTSRYFFYEVYGFPIYLPKNGCVLSQQQILGLRPELTDSEIRMNEGDVETGASLLSIPLSPLPSLSLSLSLSEEFSSSPAINQFIGCGQFFKKN</sequence>
<reference evidence="1" key="1">
    <citation type="submission" date="2019-11" db="EMBL/GenBank/DDBJ databases">
        <authorList>
            <person name="Liu Y."/>
            <person name="Hou J."/>
            <person name="Li T.-Q."/>
            <person name="Guan C.-H."/>
            <person name="Wu X."/>
            <person name="Wu H.-Z."/>
            <person name="Ling F."/>
            <person name="Zhang R."/>
            <person name="Shi X.-G."/>
            <person name="Ren J.-P."/>
            <person name="Chen E.-F."/>
            <person name="Sun J.-M."/>
        </authorList>
    </citation>
    <scope>NUCLEOTIDE SEQUENCE</scope>
    <source>
        <strain evidence="1">Adult_tree_wgs_1</strain>
        <tissue evidence="1">Leaves</tissue>
    </source>
</reference>
<keyword evidence="2" id="KW-1185">Reference proteome</keyword>
<comment type="caution">
    <text evidence="1">The sequence shown here is derived from an EMBL/GenBank/DDBJ whole genome shotgun (WGS) entry which is preliminary data.</text>
</comment>
<dbReference type="AlphaFoldDB" id="A0A834GTR1"/>
<organism evidence="1 2">
    <name type="scientific">Rhododendron simsii</name>
    <name type="common">Sims's rhododendron</name>
    <dbReference type="NCBI Taxonomy" id="118357"/>
    <lineage>
        <taxon>Eukaryota</taxon>
        <taxon>Viridiplantae</taxon>
        <taxon>Streptophyta</taxon>
        <taxon>Embryophyta</taxon>
        <taxon>Tracheophyta</taxon>
        <taxon>Spermatophyta</taxon>
        <taxon>Magnoliopsida</taxon>
        <taxon>eudicotyledons</taxon>
        <taxon>Gunneridae</taxon>
        <taxon>Pentapetalae</taxon>
        <taxon>asterids</taxon>
        <taxon>Ericales</taxon>
        <taxon>Ericaceae</taxon>
        <taxon>Ericoideae</taxon>
        <taxon>Rhodoreae</taxon>
        <taxon>Rhododendron</taxon>
    </lineage>
</organism>
<protein>
    <submittedName>
        <fullName evidence="1">Uncharacterized protein</fullName>
    </submittedName>
</protein>